<dbReference type="AlphaFoldDB" id="A0A2K1WPA9"/>
<keyword evidence="2" id="KW-1185">Reference proteome</keyword>
<accession>A0A2K1WPA9</accession>
<organism evidence="1 2">
    <name type="scientific">Populus trichocarpa</name>
    <name type="common">Western balsam poplar</name>
    <name type="synonym">Populus balsamifera subsp. trichocarpa</name>
    <dbReference type="NCBI Taxonomy" id="3694"/>
    <lineage>
        <taxon>Eukaryota</taxon>
        <taxon>Viridiplantae</taxon>
        <taxon>Streptophyta</taxon>
        <taxon>Embryophyta</taxon>
        <taxon>Tracheophyta</taxon>
        <taxon>Spermatophyta</taxon>
        <taxon>Magnoliopsida</taxon>
        <taxon>eudicotyledons</taxon>
        <taxon>Gunneridae</taxon>
        <taxon>Pentapetalae</taxon>
        <taxon>rosids</taxon>
        <taxon>fabids</taxon>
        <taxon>Malpighiales</taxon>
        <taxon>Salicaceae</taxon>
        <taxon>Saliceae</taxon>
        <taxon>Populus</taxon>
    </lineage>
</organism>
<dbReference type="Proteomes" id="UP000006729">
    <property type="component" value="Chromosome 19"/>
</dbReference>
<sequence>MSIYTYFPLTLRYSDFPLKSVIMKKAKPKERDNEPSLVIISRWIYISCSYSLTTSFTFKLLVPRLCIHRCQHHFSLEHYC</sequence>
<dbReference type="InParanoid" id="A0A2K1WPA9"/>
<name>A0A2K1WPA9_POPTR</name>
<gene>
    <name evidence="1" type="ORF">POPTR_019G039800</name>
</gene>
<proteinExistence type="predicted"/>
<protein>
    <submittedName>
        <fullName evidence="1">Uncharacterized protein</fullName>
    </submittedName>
</protein>
<evidence type="ECO:0000313" key="2">
    <source>
        <dbReference type="Proteomes" id="UP000006729"/>
    </source>
</evidence>
<dbReference type="EMBL" id="CM009308">
    <property type="protein sequence ID" value="PNS90349.1"/>
    <property type="molecule type" value="Genomic_DNA"/>
</dbReference>
<evidence type="ECO:0000313" key="1">
    <source>
        <dbReference type="EMBL" id="PNS90349.1"/>
    </source>
</evidence>
<reference evidence="1 2" key="1">
    <citation type="journal article" date="2006" name="Science">
        <title>The genome of black cottonwood, Populus trichocarpa (Torr. &amp; Gray).</title>
        <authorList>
            <person name="Tuskan G.A."/>
            <person name="Difazio S."/>
            <person name="Jansson S."/>
            <person name="Bohlmann J."/>
            <person name="Grigoriev I."/>
            <person name="Hellsten U."/>
            <person name="Putnam N."/>
            <person name="Ralph S."/>
            <person name="Rombauts S."/>
            <person name="Salamov A."/>
            <person name="Schein J."/>
            <person name="Sterck L."/>
            <person name="Aerts A."/>
            <person name="Bhalerao R.R."/>
            <person name="Bhalerao R.P."/>
            <person name="Blaudez D."/>
            <person name="Boerjan W."/>
            <person name="Brun A."/>
            <person name="Brunner A."/>
            <person name="Busov V."/>
            <person name="Campbell M."/>
            <person name="Carlson J."/>
            <person name="Chalot M."/>
            <person name="Chapman J."/>
            <person name="Chen G.L."/>
            <person name="Cooper D."/>
            <person name="Coutinho P.M."/>
            <person name="Couturier J."/>
            <person name="Covert S."/>
            <person name="Cronk Q."/>
            <person name="Cunningham R."/>
            <person name="Davis J."/>
            <person name="Degroeve S."/>
            <person name="Dejardin A."/>
            <person name="Depamphilis C."/>
            <person name="Detter J."/>
            <person name="Dirks B."/>
            <person name="Dubchak I."/>
            <person name="Duplessis S."/>
            <person name="Ehlting J."/>
            <person name="Ellis B."/>
            <person name="Gendler K."/>
            <person name="Goodstein D."/>
            <person name="Gribskov M."/>
            <person name="Grimwood J."/>
            <person name="Groover A."/>
            <person name="Gunter L."/>
            <person name="Hamberger B."/>
            <person name="Heinze B."/>
            <person name="Helariutta Y."/>
            <person name="Henrissat B."/>
            <person name="Holligan D."/>
            <person name="Holt R."/>
            <person name="Huang W."/>
            <person name="Islam-Faridi N."/>
            <person name="Jones S."/>
            <person name="Jones-Rhoades M."/>
            <person name="Jorgensen R."/>
            <person name="Joshi C."/>
            <person name="Kangasjarvi J."/>
            <person name="Karlsson J."/>
            <person name="Kelleher C."/>
            <person name="Kirkpatrick R."/>
            <person name="Kirst M."/>
            <person name="Kohler A."/>
            <person name="Kalluri U."/>
            <person name="Larimer F."/>
            <person name="Leebens-Mack J."/>
            <person name="Leple J.C."/>
            <person name="Locascio P."/>
            <person name="Lou Y."/>
            <person name="Lucas S."/>
            <person name="Martin F."/>
            <person name="Montanini B."/>
            <person name="Napoli C."/>
            <person name="Nelson D.R."/>
            <person name="Nelson C."/>
            <person name="Nieminen K."/>
            <person name="Nilsson O."/>
            <person name="Pereda V."/>
            <person name="Peter G."/>
            <person name="Philippe R."/>
            <person name="Pilate G."/>
            <person name="Poliakov A."/>
            <person name="Razumovskaya J."/>
            <person name="Richardson P."/>
            <person name="Rinaldi C."/>
            <person name="Ritland K."/>
            <person name="Rouze P."/>
            <person name="Ryaboy D."/>
            <person name="Schmutz J."/>
            <person name="Schrader J."/>
            <person name="Segerman B."/>
            <person name="Shin H."/>
            <person name="Siddiqui A."/>
            <person name="Sterky F."/>
            <person name="Terry A."/>
            <person name="Tsai C.J."/>
            <person name="Uberbacher E."/>
            <person name="Unneberg P."/>
            <person name="Vahala J."/>
            <person name="Wall K."/>
            <person name="Wessler S."/>
            <person name="Yang G."/>
            <person name="Yin T."/>
            <person name="Douglas C."/>
            <person name="Marra M."/>
            <person name="Sandberg G."/>
            <person name="Van de Peer Y."/>
            <person name="Rokhsar D."/>
        </authorList>
    </citation>
    <scope>NUCLEOTIDE SEQUENCE [LARGE SCALE GENOMIC DNA]</scope>
    <source>
        <strain evidence="2">cv. Nisqually</strain>
    </source>
</reference>